<dbReference type="EMBL" id="SNYN01000009">
    <property type="protein sequence ID" value="TDQ51926.1"/>
    <property type="molecule type" value="Genomic_DNA"/>
</dbReference>
<dbReference type="PROSITE" id="PS50175">
    <property type="entry name" value="ASP_PROT_RETROV"/>
    <property type="match status" value="1"/>
</dbReference>
<dbReference type="NCBIfam" id="TIGR03089">
    <property type="entry name" value="TIGR03089 family protein"/>
    <property type="match status" value="1"/>
</dbReference>
<dbReference type="Proteomes" id="UP000295281">
    <property type="component" value="Unassembled WGS sequence"/>
</dbReference>
<dbReference type="Gene3D" id="3.40.50.12780">
    <property type="entry name" value="N-terminal domain of ligase-like"/>
    <property type="match status" value="1"/>
</dbReference>
<dbReference type="Pfam" id="PF00501">
    <property type="entry name" value="AMP-binding"/>
    <property type="match status" value="1"/>
</dbReference>
<dbReference type="InterPro" id="IPR000873">
    <property type="entry name" value="AMP-dep_synth/lig_dom"/>
</dbReference>
<dbReference type="GO" id="GO:0004190">
    <property type="term" value="F:aspartic-type endopeptidase activity"/>
    <property type="evidence" value="ECO:0007669"/>
    <property type="project" value="InterPro"/>
</dbReference>
<protein>
    <submittedName>
        <fullName evidence="2">Uncharacterized protein (TIGR03089 family)</fullName>
    </submittedName>
</protein>
<dbReference type="InterPro" id="IPR001995">
    <property type="entry name" value="Peptidase_A2_cat"/>
</dbReference>
<dbReference type="RefSeq" id="WP_133741854.1">
    <property type="nucleotide sequence ID" value="NZ_SNYN01000009.1"/>
</dbReference>
<dbReference type="InterPro" id="IPR017523">
    <property type="entry name" value="Rv3268"/>
</dbReference>
<feature type="domain" description="Peptidase A2" evidence="1">
    <location>
        <begin position="109"/>
        <end position="213"/>
    </location>
</feature>
<dbReference type="SUPFAM" id="SSF56801">
    <property type="entry name" value="Acetyl-CoA synthetase-like"/>
    <property type="match status" value="1"/>
</dbReference>
<dbReference type="AlphaFoldDB" id="A0A4R6V015"/>
<reference evidence="2 3" key="1">
    <citation type="submission" date="2019-03" db="EMBL/GenBank/DDBJ databases">
        <title>Genomic Encyclopedia of Type Strains, Phase IV (KMG-IV): sequencing the most valuable type-strain genomes for metagenomic binning, comparative biology and taxonomic classification.</title>
        <authorList>
            <person name="Goeker M."/>
        </authorList>
    </citation>
    <scope>NUCLEOTIDE SEQUENCE [LARGE SCALE GENOMIC DNA]</scope>
    <source>
        <strain evidence="2 3">DSM 46770</strain>
    </source>
</reference>
<name>A0A4R6V015_9ACTN</name>
<accession>A0A4R6V015</accession>
<evidence type="ECO:0000313" key="3">
    <source>
        <dbReference type="Proteomes" id="UP000295281"/>
    </source>
</evidence>
<keyword evidence="3" id="KW-1185">Reference proteome</keyword>
<organism evidence="2 3">
    <name type="scientific">Actinorugispora endophytica</name>
    <dbReference type="NCBI Taxonomy" id="1605990"/>
    <lineage>
        <taxon>Bacteria</taxon>
        <taxon>Bacillati</taxon>
        <taxon>Actinomycetota</taxon>
        <taxon>Actinomycetes</taxon>
        <taxon>Streptosporangiales</taxon>
        <taxon>Nocardiopsidaceae</taxon>
        <taxon>Actinorugispora</taxon>
    </lineage>
</organism>
<comment type="caution">
    <text evidence="2">The sequence shown here is derived from an EMBL/GenBank/DDBJ whole genome shotgun (WGS) entry which is preliminary data.</text>
</comment>
<dbReference type="GO" id="GO:0006508">
    <property type="term" value="P:proteolysis"/>
    <property type="evidence" value="ECO:0007669"/>
    <property type="project" value="InterPro"/>
</dbReference>
<proteinExistence type="predicted"/>
<sequence>MSVRTPVQLWQEARAVDAARPFVTAYDEATGGRVELSFATFDNWVSKTANMLVDGLGAEPGERVVLALPVHWQSLVWAIACWSAGLTAVLAGPGDLPEGDIAVADAARLEAALDSGAREAVGTSLHPLGLPLADRPPAALDYSVEVRGYGDHFRPDPVDPAAAALVNGDDSFTGAELAAAGARTARTWKLTASDRVAIITSESAPLALLGRDLSRFLGVLSSSAAMVLVPGLDSVTLQSRLGMERVTAITGAPSDSLSSETPLKSLP</sequence>
<gene>
    <name evidence="2" type="ORF">EV190_10936</name>
</gene>
<evidence type="ECO:0000313" key="2">
    <source>
        <dbReference type="EMBL" id="TDQ51926.1"/>
    </source>
</evidence>
<dbReference type="InterPro" id="IPR042099">
    <property type="entry name" value="ANL_N_sf"/>
</dbReference>
<evidence type="ECO:0000259" key="1">
    <source>
        <dbReference type="PROSITE" id="PS50175"/>
    </source>
</evidence>
<dbReference type="OrthoDB" id="3396763at2"/>